<dbReference type="RefSeq" id="WP_137327353.1">
    <property type="nucleotide sequence ID" value="NZ_CP040058.1"/>
</dbReference>
<accession>A0A4P8ID95</accession>
<dbReference type="Gene3D" id="3.40.50.10440">
    <property type="entry name" value="Dihydroxyacetone kinase, domain 1"/>
    <property type="match status" value="1"/>
</dbReference>
<evidence type="ECO:0000259" key="1">
    <source>
        <dbReference type="PROSITE" id="PS51481"/>
    </source>
</evidence>
<dbReference type="GO" id="GO:0005829">
    <property type="term" value="C:cytosol"/>
    <property type="evidence" value="ECO:0007669"/>
    <property type="project" value="TreeGrafter"/>
</dbReference>
<protein>
    <submittedName>
        <fullName evidence="2">Dihydroxyacetone kinase, dihydroxyacetone binding subunit</fullName>
        <ecNumber evidence="2">2.7.1.29</ecNumber>
    </submittedName>
</protein>
<feature type="domain" description="DhaK" evidence="1">
    <location>
        <begin position="7"/>
        <end position="326"/>
    </location>
</feature>
<sequence length="331" mass="35609">MKKIINDPLSVVDESVEGLLYAYGDFYEKVPEVNGIILKEKKKKVSIISGGGSGHEPMLSGLVGEGMLTGAAMGSVFASPDPNTISKTIISADQGEGVLCLVWNYAGDTMNFMVAQDLAMAAGTAVEQVIINDDVASAPRNDKDGRRGVAGMLFVAKIAGAAADLGYSLQEVKEIAQRANDNLRSIGVALTPCSIPGNPPNFNIGDNEFEYGMGIHGEAGVKREKMKTADNIVEEMLADIINDFGSLENKEVLVLVNGMAATTSLELNIMNRKLNHILKEKNVQVYDNVIGSFCTSLEMAGASISIMMLDEELKKLYNQPAYTPCYYHRGK</sequence>
<keyword evidence="2" id="KW-0808">Transferase</keyword>
<dbReference type="EMBL" id="CP040058">
    <property type="protein sequence ID" value="QCP33713.1"/>
    <property type="molecule type" value="Genomic_DNA"/>
</dbReference>
<reference evidence="2 3" key="1">
    <citation type="submission" date="2019-05" db="EMBL/GenBank/DDBJ databases">
        <title>Complete genome sequencing of Anaerostipes rhamnosivorans.</title>
        <authorList>
            <person name="Bui T.P.N."/>
            <person name="de Vos W.M."/>
        </authorList>
    </citation>
    <scope>NUCLEOTIDE SEQUENCE [LARGE SCALE GENOMIC DNA]</scope>
    <source>
        <strain evidence="2 3">1y2</strain>
    </source>
</reference>
<dbReference type="AlphaFoldDB" id="A0A4P8ID95"/>
<dbReference type="InterPro" id="IPR004006">
    <property type="entry name" value="DhaK_dom"/>
</dbReference>
<proteinExistence type="predicted"/>
<dbReference type="Proteomes" id="UP000298653">
    <property type="component" value="Chromosome"/>
</dbReference>
<dbReference type="SUPFAM" id="SSF82549">
    <property type="entry name" value="DAK1/DegV-like"/>
    <property type="match status" value="1"/>
</dbReference>
<dbReference type="EC" id="2.7.1.29" evidence="2"/>
<dbReference type="PROSITE" id="PS51481">
    <property type="entry name" value="DHAK"/>
    <property type="match status" value="1"/>
</dbReference>
<name>A0A4P8ID95_9FIRM</name>
<dbReference type="Gene3D" id="3.30.1180.20">
    <property type="entry name" value="Dihydroxyacetone kinase, domain 2"/>
    <property type="match status" value="1"/>
</dbReference>
<organism evidence="2 3">
    <name type="scientific">Anaerostipes rhamnosivorans</name>
    <dbReference type="NCBI Taxonomy" id="1229621"/>
    <lineage>
        <taxon>Bacteria</taxon>
        <taxon>Bacillati</taxon>
        <taxon>Bacillota</taxon>
        <taxon>Clostridia</taxon>
        <taxon>Lachnospirales</taxon>
        <taxon>Lachnospiraceae</taxon>
        <taxon>Anaerostipes</taxon>
    </lineage>
</organism>
<dbReference type="Pfam" id="PF02733">
    <property type="entry name" value="Dak1"/>
    <property type="match status" value="1"/>
</dbReference>
<evidence type="ECO:0000313" key="3">
    <source>
        <dbReference type="Proteomes" id="UP000298653"/>
    </source>
</evidence>
<keyword evidence="2" id="KW-0418">Kinase</keyword>
<dbReference type="KEGG" id="arf:AR1Y2_0259"/>
<keyword evidence="3" id="KW-1185">Reference proteome</keyword>
<dbReference type="FunFam" id="3.40.50.10440:FF:000001">
    <property type="entry name" value="Dihydroxyacetone kinase, DhaK subunit"/>
    <property type="match status" value="1"/>
</dbReference>
<dbReference type="GO" id="GO:0004371">
    <property type="term" value="F:glycerone kinase activity"/>
    <property type="evidence" value="ECO:0007669"/>
    <property type="project" value="UniProtKB-EC"/>
</dbReference>
<dbReference type="PANTHER" id="PTHR28629:SF4">
    <property type="entry name" value="TRIOKINASE_FMN CYCLASE"/>
    <property type="match status" value="1"/>
</dbReference>
<dbReference type="PANTHER" id="PTHR28629">
    <property type="entry name" value="TRIOKINASE/FMN CYCLASE"/>
    <property type="match status" value="1"/>
</dbReference>
<dbReference type="GO" id="GO:0019563">
    <property type="term" value="P:glycerol catabolic process"/>
    <property type="evidence" value="ECO:0007669"/>
    <property type="project" value="TreeGrafter"/>
</dbReference>
<dbReference type="InterPro" id="IPR050861">
    <property type="entry name" value="Dihydroxyacetone_Kinase"/>
</dbReference>
<evidence type="ECO:0000313" key="2">
    <source>
        <dbReference type="EMBL" id="QCP33713.1"/>
    </source>
</evidence>
<gene>
    <name evidence="2" type="ORF">AR1Y2_0259</name>
</gene>
<dbReference type="OrthoDB" id="9806345at2"/>